<name>E1SQ04_FERBD</name>
<dbReference type="GeneID" id="67184153"/>
<proteinExistence type="predicted"/>
<dbReference type="AlphaFoldDB" id="E1SQ04"/>
<dbReference type="EMBL" id="CP002209">
    <property type="protein sequence ID" value="ADN75799.1"/>
    <property type="molecule type" value="Genomic_DNA"/>
</dbReference>
<keyword evidence="1" id="KW-0472">Membrane</keyword>
<sequence length="52" mass="6026">MTDMFLEISPVMFSTPLLSGVISTFLTVGIAYWAYLAYDYNRTETEPKLWNK</sequence>
<evidence type="ECO:0000256" key="1">
    <source>
        <dbReference type="SAM" id="Phobius"/>
    </source>
</evidence>
<dbReference type="Proteomes" id="UP000006683">
    <property type="component" value="Chromosome"/>
</dbReference>
<protein>
    <submittedName>
        <fullName evidence="2">Uncharacterized protein</fullName>
    </submittedName>
</protein>
<keyword evidence="1" id="KW-0812">Transmembrane</keyword>
<dbReference type="KEGG" id="fbl:Fbal_1595"/>
<reference evidence="2 3" key="1">
    <citation type="journal article" date="2010" name="Stand. Genomic Sci.">
        <title>Complete genome sequence of Ferrimonas balearica type strain (PAT).</title>
        <authorList>
            <person name="Nolan M."/>
            <person name="Sikorski J."/>
            <person name="Davenport K."/>
            <person name="Lucas S."/>
            <person name="Glavina Del Rio T."/>
            <person name="Tice H."/>
            <person name="Cheng J."/>
            <person name="Goodwin L."/>
            <person name="Pitluck S."/>
            <person name="Liolios K."/>
            <person name="Ivanova N."/>
            <person name="Mavromatis K."/>
            <person name="Ovchinnikova G."/>
            <person name="Pati A."/>
            <person name="Chen A."/>
            <person name="Palaniappan K."/>
            <person name="Land M."/>
            <person name="Hauser L."/>
            <person name="Chang Y."/>
            <person name="Jeffries C."/>
            <person name="Tapia R."/>
            <person name="Brettin T."/>
            <person name="Detter J."/>
            <person name="Han C."/>
            <person name="Yasawong M."/>
            <person name="Rohde M."/>
            <person name="Tindall B."/>
            <person name="Goker M."/>
            <person name="Woyke T."/>
            <person name="Bristow J."/>
            <person name="Eisen J."/>
            <person name="Markowitz V."/>
            <person name="Hugenholtz P."/>
            <person name="Kyrpides N."/>
            <person name="Klenk H."/>
            <person name="Lapidus A."/>
        </authorList>
    </citation>
    <scope>NUCLEOTIDE SEQUENCE [LARGE SCALE GENOMIC DNA]</scope>
    <source>
        <strain evidence="3">DSM 9799 / CCM 4581 / KCTC 23876 / PAT</strain>
    </source>
</reference>
<keyword evidence="1" id="KW-1133">Transmembrane helix</keyword>
<gene>
    <name evidence="2" type="ordered locus">Fbal_1595</name>
</gene>
<feature type="transmembrane region" description="Helical" evidence="1">
    <location>
        <begin position="20"/>
        <end position="38"/>
    </location>
</feature>
<dbReference type="HOGENOM" id="CLU_3080077_0_0_6"/>
<dbReference type="RefSeq" id="WP_013345105.1">
    <property type="nucleotide sequence ID" value="NC_014541.1"/>
</dbReference>
<accession>E1SQ04</accession>
<dbReference type="STRING" id="550540.Fbal_1595"/>
<evidence type="ECO:0000313" key="3">
    <source>
        <dbReference type="Proteomes" id="UP000006683"/>
    </source>
</evidence>
<organism evidence="2 3">
    <name type="scientific">Ferrimonas balearica (strain DSM 9799 / CCM 4581 / KCTC 23876 / PAT)</name>
    <dbReference type="NCBI Taxonomy" id="550540"/>
    <lineage>
        <taxon>Bacteria</taxon>
        <taxon>Pseudomonadati</taxon>
        <taxon>Pseudomonadota</taxon>
        <taxon>Gammaproteobacteria</taxon>
        <taxon>Alteromonadales</taxon>
        <taxon>Ferrimonadaceae</taxon>
        <taxon>Ferrimonas</taxon>
    </lineage>
</organism>
<keyword evidence="3" id="KW-1185">Reference proteome</keyword>
<evidence type="ECO:0000313" key="2">
    <source>
        <dbReference type="EMBL" id="ADN75799.1"/>
    </source>
</evidence>